<dbReference type="Pfam" id="PF02743">
    <property type="entry name" value="dCache_1"/>
    <property type="match status" value="1"/>
</dbReference>
<dbReference type="KEGG" id="rox:BV494_16365"/>
<evidence type="ECO:0000256" key="7">
    <source>
        <dbReference type="ARBA" id="ARBA00023136"/>
    </source>
</evidence>
<accession>A0A2L1UX65</accession>
<evidence type="ECO:0000256" key="11">
    <source>
        <dbReference type="SAM" id="Phobius"/>
    </source>
</evidence>
<feature type="transmembrane region" description="Helical" evidence="11">
    <location>
        <begin position="6"/>
        <end position="28"/>
    </location>
</feature>
<keyword evidence="7 11" id="KW-0472">Membrane</keyword>
<comment type="subcellular location">
    <subcellularLocation>
        <location evidence="1">Cell membrane</location>
        <topology evidence="1">Multi-pass membrane protein</topology>
    </subcellularLocation>
</comment>
<keyword evidence="4" id="KW-0145">Chemotaxis</keyword>
<evidence type="ECO:0000256" key="5">
    <source>
        <dbReference type="ARBA" id="ARBA00022692"/>
    </source>
</evidence>
<evidence type="ECO:0000256" key="2">
    <source>
        <dbReference type="ARBA" id="ARBA00022475"/>
    </source>
</evidence>
<dbReference type="CDD" id="cd12913">
    <property type="entry name" value="PDC1_MCP_like"/>
    <property type="match status" value="1"/>
</dbReference>
<evidence type="ECO:0000256" key="6">
    <source>
        <dbReference type="ARBA" id="ARBA00022989"/>
    </source>
</evidence>
<keyword evidence="3" id="KW-0488">Methylation</keyword>
<gene>
    <name evidence="13" type="ORF">BV494_16365</name>
</gene>
<evidence type="ECO:0000313" key="14">
    <source>
        <dbReference type="Proteomes" id="UP000239197"/>
    </source>
</evidence>
<dbReference type="CDD" id="cd11386">
    <property type="entry name" value="MCP_signal"/>
    <property type="match status" value="1"/>
</dbReference>
<evidence type="ECO:0000256" key="1">
    <source>
        <dbReference type="ARBA" id="ARBA00004651"/>
    </source>
</evidence>
<protein>
    <submittedName>
        <fullName evidence="13">Chemotaxis protein</fullName>
    </submittedName>
</protein>
<keyword evidence="8 10" id="KW-0807">Transducer</keyword>
<keyword evidence="5 11" id="KW-0812">Transmembrane</keyword>
<dbReference type="GO" id="GO:0005886">
    <property type="term" value="C:plasma membrane"/>
    <property type="evidence" value="ECO:0007669"/>
    <property type="project" value="UniProtKB-SubCell"/>
</dbReference>
<dbReference type="GO" id="GO:0004888">
    <property type="term" value="F:transmembrane signaling receptor activity"/>
    <property type="evidence" value="ECO:0007669"/>
    <property type="project" value="TreeGrafter"/>
</dbReference>
<dbReference type="SMART" id="SM00283">
    <property type="entry name" value="MA"/>
    <property type="match status" value="1"/>
</dbReference>
<keyword evidence="2" id="KW-1003">Cell membrane</keyword>
<keyword evidence="14" id="KW-1185">Reference proteome</keyword>
<dbReference type="Gene3D" id="1.10.287.950">
    <property type="entry name" value="Methyl-accepting chemotaxis protein"/>
    <property type="match status" value="1"/>
</dbReference>
<dbReference type="PANTHER" id="PTHR43531">
    <property type="entry name" value="PROTEIN ICFG"/>
    <property type="match status" value="1"/>
</dbReference>
<dbReference type="Proteomes" id="UP000239197">
    <property type="component" value="Chromosome"/>
</dbReference>
<proteinExistence type="inferred from homology"/>
<name>A0A2L1UX65_9GAMM</name>
<evidence type="ECO:0000256" key="9">
    <source>
        <dbReference type="ARBA" id="ARBA00029447"/>
    </source>
</evidence>
<dbReference type="GO" id="GO:0007165">
    <property type="term" value="P:signal transduction"/>
    <property type="evidence" value="ECO:0007669"/>
    <property type="project" value="UniProtKB-KW"/>
</dbReference>
<feature type="transmembrane region" description="Helical" evidence="11">
    <location>
        <begin position="313"/>
        <end position="335"/>
    </location>
</feature>
<dbReference type="EMBL" id="CP019062">
    <property type="protein sequence ID" value="AVF37474.1"/>
    <property type="molecule type" value="Genomic_DNA"/>
</dbReference>
<dbReference type="FunFam" id="1.10.287.950:FF:000001">
    <property type="entry name" value="Methyl-accepting chemotaxis sensory transducer"/>
    <property type="match status" value="1"/>
</dbReference>
<evidence type="ECO:0000256" key="3">
    <source>
        <dbReference type="ARBA" id="ARBA00022481"/>
    </source>
</evidence>
<dbReference type="PANTHER" id="PTHR43531:SF14">
    <property type="entry name" value="METHYL-ACCEPTING CHEMOTAXIS PROTEIN I-RELATED"/>
    <property type="match status" value="1"/>
</dbReference>
<dbReference type="AlphaFoldDB" id="A0A2L1UX65"/>
<sequence>MRTRTLMLIVGLLTISLGYIITVGLLSWQSAAQQRDIARRYLQQTANTDGYLARQKLDTALHAARDLVQSMISLREAGHTDRKLADTLLQNALKSHPDFLSMSLAWEPDAFDGKDGDFAAKEGQDPKGRYVRYVDRDTSGNTVLHNLTDYETPGSGDYYLLPRKLQKEVILEPYSYPYNGVDTLLTSIAVPIIVDGKFLGSVTADFSLQTLQTLVNGIKPYQGTGYAMLFSQTGHFISSPKKEQVTHQLENDPSLLKSIQTGQMTSREQQDPVLGENAFAEFVPIQIGNTGTPWMLGIVAPVNAVMKESTRQLYYALVLMVLSIVVVFAVLSVIFTRKVLRPVGGEPADAAKIALTVADGDLTHPIVTQKNDHSSIFFALQTMQAQLRHVVNDIISTSHAVGSGASQIAAGNIDLASRTEQQAAALEETAASMEELTATVKQNADNAHVATELTANATEIAGKGDRIMADVVGVMSAIDDSSRRIGDITTVINGIAFQTNILALNAAVEAARAGEQGRGFAVVASEVRSLAQRSADAVKEISALIEESTSRVDHGVGLVKSAGETMKEIMKAVTDVRDIMSEIVSASDEQSRGISQVTQAVHEMDGVTQQNSALVQQASAASASLEDQARRLNEIVQVFRLR</sequence>
<feature type="domain" description="Methyl-accepting transducer" evidence="12">
    <location>
        <begin position="397"/>
        <end position="626"/>
    </location>
</feature>
<dbReference type="CDD" id="cd12912">
    <property type="entry name" value="PDC2_MCP_like"/>
    <property type="match status" value="1"/>
</dbReference>
<dbReference type="InterPro" id="IPR051310">
    <property type="entry name" value="MCP_chemotaxis"/>
</dbReference>
<comment type="similarity">
    <text evidence="9">Belongs to the methyl-accepting chemotaxis (MCP) protein family.</text>
</comment>
<dbReference type="InterPro" id="IPR004089">
    <property type="entry name" value="MCPsignal_dom"/>
</dbReference>
<evidence type="ECO:0000313" key="13">
    <source>
        <dbReference type="EMBL" id="AVF37474.1"/>
    </source>
</evidence>
<dbReference type="SUPFAM" id="SSF58104">
    <property type="entry name" value="Methyl-accepting chemotaxis protein (MCP) signaling domain"/>
    <property type="match status" value="1"/>
</dbReference>
<dbReference type="Pfam" id="PF00015">
    <property type="entry name" value="MCPsignal"/>
    <property type="match status" value="1"/>
</dbReference>
<dbReference type="InterPro" id="IPR033479">
    <property type="entry name" value="dCache_1"/>
</dbReference>
<dbReference type="GO" id="GO:0006935">
    <property type="term" value="P:chemotaxis"/>
    <property type="evidence" value="ECO:0007669"/>
    <property type="project" value="UniProtKB-KW"/>
</dbReference>
<evidence type="ECO:0000259" key="12">
    <source>
        <dbReference type="PROSITE" id="PS50111"/>
    </source>
</evidence>
<dbReference type="Gene3D" id="3.30.450.20">
    <property type="entry name" value="PAS domain"/>
    <property type="match status" value="2"/>
</dbReference>
<evidence type="ECO:0000256" key="4">
    <source>
        <dbReference type="ARBA" id="ARBA00022500"/>
    </source>
</evidence>
<dbReference type="PROSITE" id="PS50111">
    <property type="entry name" value="CHEMOTAXIS_TRANSDUC_2"/>
    <property type="match status" value="1"/>
</dbReference>
<reference evidence="14" key="1">
    <citation type="submission" date="2017-01" db="EMBL/GenBank/DDBJ databases">
        <title>Genome sequence of Rouxiella sp. ERMR1:05.</title>
        <authorList>
            <person name="Kumar R."/>
            <person name="Singh D."/>
            <person name="Kumar S."/>
        </authorList>
    </citation>
    <scope>NUCLEOTIDE SEQUENCE [LARGE SCALE GENOMIC DNA]</scope>
    <source>
        <strain evidence="14">ERMR1:05</strain>
    </source>
</reference>
<organism evidence="13 14">
    <name type="scientific">Rahnella sikkimica</name>
    <dbReference type="NCBI Taxonomy" id="1805933"/>
    <lineage>
        <taxon>Bacteria</taxon>
        <taxon>Pseudomonadati</taxon>
        <taxon>Pseudomonadota</taxon>
        <taxon>Gammaproteobacteria</taxon>
        <taxon>Enterobacterales</taxon>
        <taxon>Yersiniaceae</taxon>
        <taxon>Rahnella</taxon>
    </lineage>
</organism>
<evidence type="ECO:0000256" key="10">
    <source>
        <dbReference type="PROSITE-ProRule" id="PRU00284"/>
    </source>
</evidence>
<evidence type="ECO:0000256" key="8">
    <source>
        <dbReference type="ARBA" id="ARBA00023224"/>
    </source>
</evidence>
<keyword evidence="6 11" id="KW-1133">Transmembrane helix</keyword>